<keyword evidence="4" id="KW-1185">Reference proteome</keyword>
<feature type="domain" description="HTH cro/C1-type" evidence="2">
    <location>
        <begin position="8"/>
        <end position="62"/>
    </location>
</feature>
<comment type="caution">
    <text evidence="3">The sequence shown here is derived from an EMBL/GenBank/DDBJ whole genome shotgun (WGS) entry which is preliminary data.</text>
</comment>
<keyword evidence="1" id="KW-0238">DNA-binding</keyword>
<dbReference type="EMBL" id="LNQP01000015">
    <property type="protein sequence ID" value="KSU88785.1"/>
    <property type="molecule type" value="Genomic_DNA"/>
</dbReference>
<dbReference type="SUPFAM" id="SSF47413">
    <property type="entry name" value="lambda repressor-like DNA-binding domains"/>
    <property type="match status" value="1"/>
</dbReference>
<dbReference type="InterPro" id="IPR010982">
    <property type="entry name" value="Lambda_DNA-bd_dom_sf"/>
</dbReference>
<proteinExistence type="predicted"/>
<evidence type="ECO:0000256" key="1">
    <source>
        <dbReference type="ARBA" id="ARBA00023125"/>
    </source>
</evidence>
<dbReference type="SMART" id="SM00530">
    <property type="entry name" value="HTH_XRE"/>
    <property type="match status" value="1"/>
</dbReference>
<accession>A0A0V8JP74</accession>
<organism evidence="3 4">
    <name type="scientific">Priestia veravalensis</name>
    <dbReference type="NCBI Taxonomy" id="1414648"/>
    <lineage>
        <taxon>Bacteria</taxon>
        <taxon>Bacillati</taxon>
        <taxon>Bacillota</taxon>
        <taxon>Bacilli</taxon>
        <taxon>Bacillales</taxon>
        <taxon>Bacillaceae</taxon>
        <taxon>Priestia</taxon>
    </lineage>
</organism>
<protein>
    <recommendedName>
        <fullName evidence="2">HTH cro/C1-type domain-containing protein</fullName>
    </recommendedName>
</protein>
<evidence type="ECO:0000259" key="2">
    <source>
        <dbReference type="PROSITE" id="PS50943"/>
    </source>
</evidence>
<dbReference type="PROSITE" id="PS50943">
    <property type="entry name" value="HTH_CROC1"/>
    <property type="match status" value="1"/>
</dbReference>
<dbReference type="CDD" id="cd00093">
    <property type="entry name" value="HTH_XRE"/>
    <property type="match status" value="1"/>
</dbReference>
<dbReference type="Pfam" id="PF01381">
    <property type="entry name" value="HTH_3"/>
    <property type="match status" value="1"/>
</dbReference>
<dbReference type="PANTHER" id="PTHR46558:SF11">
    <property type="entry name" value="HTH-TYPE TRANSCRIPTIONAL REGULATOR XRE"/>
    <property type="match status" value="1"/>
</dbReference>
<evidence type="ECO:0000313" key="3">
    <source>
        <dbReference type="EMBL" id="KSU88785.1"/>
    </source>
</evidence>
<dbReference type="PANTHER" id="PTHR46558">
    <property type="entry name" value="TRACRIPTIONAL REGULATORY PROTEIN-RELATED-RELATED"/>
    <property type="match status" value="1"/>
</dbReference>
<gene>
    <name evidence="3" type="ORF">AS180_05585</name>
</gene>
<dbReference type="Proteomes" id="UP000053681">
    <property type="component" value="Unassembled WGS sequence"/>
</dbReference>
<reference evidence="3 4" key="1">
    <citation type="submission" date="2015-11" db="EMBL/GenBank/DDBJ databases">
        <title>Bacillus caseinolyticus sp nov.</title>
        <authorList>
            <person name="Dastager S.G."/>
            <person name="Mawlankar R."/>
        </authorList>
    </citation>
    <scope>NUCLEOTIDE SEQUENCE [LARGE SCALE GENOMIC DNA]</scope>
    <source>
        <strain evidence="3 4">SGD-V-76</strain>
    </source>
</reference>
<dbReference type="GO" id="GO:0003677">
    <property type="term" value="F:DNA binding"/>
    <property type="evidence" value="ECO:0007669"/>
    <property type="project" value="UniProtKB-KW"/>
</dbReference>
<sequence>MLEIAVKIKMLRANAGLTQDQFAKLLNISRSKVSKWETSIQYPDIADCLLLKSHFKINLDEFLESTPHLKQPHKLNSSPATYHVYDSDVHTLLILFQKYPDLKKALQKLHALPEGPQKELLNTITPLFRYLYTLSNKKQT</sequence>
<name>A0A0V8JP74_9BACI</name>
<dbReference type="AlphaFoldDB" id="A0A0V8JP74"/>
<evidence type="ECO:0000313" key="4">
    <source>
        <dbReference type="Proteomes" id="UP000053681"/>
    </source>
</evidence>
<dbReference type="InterPro" id="IPR001387">
    <property type="entry name" value="Cro/C1-type_HTH"/>
</dbReference>
<dbReference type="Gene3D" id="1.10.260.40">
    <property type="entry name" value="lambda repressor-like DNA-binding domains"/>
    <property type="match status" value="1"/>
</dbReference>